<dbReference type="PANTHER" id="PTHR35789:SF1">
    <property type="entry name" value="SPORE GERMINATION PROTEIN B3"/>
    <property type="match status" value="1"/>
</dbReference>
<keyword evidence="5" id="KW-0472">Membrane</keyword>
<comment type="similarity">
    <text evidence="2">Belongs to the GerABKC lipoprotein family.</text>
</comment>
<dbReference type="GO" id="GO:0009847">
    <property type="term" value="P:spore germination"/>
    <property type="evidence" value="ECO:0007669"/>
    <property type="project" value="InterPro"/>
</dbReference>
<feature type="domain" description="Spore germination protein N-terminal" evidence="10">
    <location>
        <begin position="26"/>
        <end position="191"/>
    </location>
</feature>
<evidence type="ECO:0000256" key="8">
    <source>
        <dbReference type="SAM" id="SignalP"/>
    </source>
</evidence>
<dbReference type="Gene3D" id="3.30.300.210">
    <property type="entry name" value="Nutrient germinant receptor protein C, domain 3"/>
    <property type="match status" value="1"/>
</dbReference>
<feature type="chain" id="PRO_5038525154" evidence="8">
    <location>
        <begin position="24"/>
        <end position="359"/>
    </location>
</feature>
<dbReference type="InterPro" id="IPR008844">
    <property type="entry name" value="Spore_GerAC-like"/>
</dbReference>
<evidence type="ECO:0000256" key="1">
    <source>
        <dbReference type="ARBA" id="ARBA00004635"/>
    </source>
</evidence>
<comment type="subcellular location">
    <subcellularLocation>
        <location evidence="1">Membrane</location>
        <topology evidence="1">Lipid-anchor</topology>
    </subcellularLocation>
</comment>
<dbReference type="InterPro" id="IPR038501">
    <property type="entry name" value="Spore_GerAC_C_sf"/>
</dbReference>
<dbReference type="Pfam" id="PF05504">
    <property type="entry name" value="Spore_GerAC"/>
    <property type="match status" value="1"/>
</dbReference>
<feature type="domain" description="Spore germination GerAC-like C-terminal" evidence="9">
    <location>
        <begin position="202"/>
        <end position="352"/>
    </location>
</feature>
<gene>
    <name evidence="11" type="ORF">FHS18_002134</name>
</gene>
<keyword evidence="12" id="KW-1185">Reference proteome</keyword>
<accession>A0A7W5FMH2</accession>
<evidence type="ECO:0000313" key="11">
    <source>
        <dbReference type="EMBL" id="MBB3110067.1"/>
    </source>
</evidence>
<evidence type="ECO:0000259" key="10">
    <source>
        <dbReference type="Pfam" id="PF25198"/>
    </source>
</evidence>
<evidence type="ECO:0000256" key="6">
    <source>
        <dbReference type="ARBA" id="ARBA00023139"/>
    </source>
</evidence>
<keyword evidence="6" id="KW-0564">Palmitate</keyword>
<evidence type="ECO:0000313" key="12">
    <source>
        <dbReference type="Proteomes" id="UP000570361"/>
    </source>
</evidence>
<name>A0A7W5FMH2_9BACL</name>
<dbReference type="Pfam" id="PF25198">
    <property type="entry name" value="Spore_GerAC_N"/>
    <property type="match status" value="1"/>
</dbReference>
<dbReference type="InterPro" id="IPR046953">
    <property type="entry name" value="Spore_GerAC-like_C"/>
</dbReference>
<dbReference type="AlphaFoldDB" id="A0A7W5FMH2"/>
<protein>
    <submittedName>
        <fullName evidence="11">Ger(X)C family germination protein</fullName>
    </submittedName>
</protein>
<sequence length="359" mass="40645">MIKVMRRLCRILLLLAAVPLLHGCWDNKDINHRSLPLVMGIAKQQDKYRIYLQIPSSDPQNPQMKVVAESGRTVTEAVDRISMNMESQVDLLHLKVILVEKHFAQEGMADIIEGFIRARDISPKAKLVICNESLERFFENMKTAIAGNQTILCDFFDKNAGWNPSIAQTHIWETFRSIHSYTRDVIAPIIQTGKDTIIENVGSAIIKNGKMVDRINPNETLLYYAFKGASTQGKIEVLDHASVLIVNNTVSHHGKIVNSKPLLRSTIRLKVSVLETRGDPTMASIRQELEEIEAKRFAKLFKKMQLKEADILGVGQYFRTDLSRSELSHWRSVYLPKAELQLTIKAIIQNNGNLKTTGM</sequence>
<dbReference type="GO" id="GO:0016020">
    <property type="term" value="C:membrane"/>
    <property type="evidence" value="ECO:0007669"/>
    <property type="project" value="UniProtKB-SubCell"/>
</dbReference>
<evidence type="ECO:0000256" key="3">
    <source>
        <dbReference type="ARBA" id="ARBA00022544"/>
    </source>
</evidence>
<comment type="caution">
    <text evidence="11">The sequence shown here is derived from an EMBL/GenBank/DDBJ whole genome shotgun (WGS) entry which is preliminary data.</text>
</comment>
<dbReference type="EMBL" id="JACHXK010000004">
    <property type="protein sequence ID" value="MBB3110067.1"/>
    <property type="molecule type" value="Genomic_DNA"/>
</dbReference>
<evidence type="ECO:0000256" key="7">
    <source>
        <dbReference type="ARBA" id="ARBA00023288"/>
    </source>
</evidence>
<keyword evidence="7" id="KW-0449">Lipoprotein</keyword>
<dbReference type="RefSeq" id="WP_183599770.1">
    <property type="nucleotide sequence ID" value="NZ_JACHXK010000004.1"/>
</dbReference>
<dbReference type="PANTHER" id="PTHR35789">
    <property type="entry name" value="SPORE GERMINATION PROTEIN B3"/>
    <property type="match status" value="1"/>
</dbReference>
<evidence type="ECO:0000259" key="9">
    <source>
        <dbReference type="Pfam" id="PF05504"/>
    </source>
</evidence>
<dbReference type="InterPro" id="IPR057336">
    <property type="entry name" value="GerAC_N"/>
</dbReference>
<evidence type="ECO:0000256" key="2">
    <source>
        <dbReference type="ARBA" id="ARBA00007886"/>
    </source>
</evidence>
<evidence type="ECO:0000256" key="4">
    <source>
        <dbReference type="ARBA" id="ARBA00022729"/>
    </source>
</evidence>
<proteinExistence type="inferred from homology"/>
<evidence type="ECO:0000256" key="5">
    <source>
        <dbReference type="ARBA" id="ARBA00023136"/>
    </source>
</evidence>
<organism evidence="11 12">
    <name type="scientific">Paenibacillus phyllosphaerae</name>
    <dbReference type="NCBI Taxonomy" id="274593"/>
    <lineage>
        <taxon>Bacteria</taxon>
        <taxon>Bacillati</taxon>
        <taxon>Bacillota</taxon>
        <taxon>Bacilli</taxon>
        <taxon>Bacillales</taxon>
        <taxon>Paenibacillaceae</taxon>
        <taxon>Paenibacillus</taxon>
    </lineage>
</organism>
<dbReference type="Proteomes" id="UP000570361">
    <property type="component" value="Unassembled WGS sequence"/>
</dbReference>
<feature type="signal peptide" evidence="8">
    <location>
        <begin position="1"/>
        <end position="23"/>
    </location>
</feature>
<keyword evidence="4 8" id="KW-0732">Signal</keyword>
<dbReference type="NCBIfam" id="TIGR02887">
    <property type="entry name" value="spore_ger_x_C"/>
    <property type="match status" value="1"/>
</dbReference>
<reference evidence="11 12" key="1">
    <citation type="submission" date="2020-08" db="EMBL/GenBank/DDBJ databases">
        <title>Genomic Encyclopedia of Type Strains, Phase III (KMG-III): the genomes of soil and plant-associated and newly described type strains.</title>
        <authorList>
            <person name="Whitman W."/>
        </authorList>
    </citation>
    <scope>NUCLEOTIDE SEQUENCE [LARGE SCALE GENOMIC DNA]</scope>
    <source>
        <strain evidence="11 12">CECT 5862</strain>
    </source>
</reference>
<keyword evidence="3" id="KW-0309">Germination</keyword>